<dbReference type="PROSITE" id="PS01117">
    <property type="entry name" value="HTH_MARR_1"/>
    <property type="match status" value="1"/>
</dbReference>
<dbReference type="InterPro" id="IPR036390">
    <property type="entry name" value="WH_DNA-bd_sf"/>
</dbReference>
<dbReference type="InterPro" id="IPR036388">
    <property type="entry name" value="WH-like_DNA-bd_sf"/>
</dbReference>
<keyword evidence="1" id="KW-0805">Transcription regulation</keyword>
<keyword evidence="6" id="KW-1185">Reference proteome</keyword>
<dbReference type="OrthoDB" id="9804055at2"/>
<dbReference type="Gene3D" id="1.10.10.10">
    <property type="entry name" value="Winged helix-like DNA-binding domain superfamily/Winged helix DNA-binding domain"/>
    <property type="match status" value="1"/>
</dbReference>
<dbReference type="eggNOG" id="COG1846">
    <property type="taxonomic scope" value="Bacteria"/>
</dbReference>
<dbReference type="Proteomes" id="UP000008495">
    <property type="component" value="Unassembled WGS sequence"/>
</dbReference>
<evidence type="ECO:0000256" key="2">
    <source>
        <dbReference type="ARBA" id="ARBA00023125"/>
    </source>
</evidence>
<dbReference type="InterPro" id="IPR023187">
    <property type="entry name" value="Tscrpt_reg_MarR-type_CS"/>
</dbReference>
<dbReference type="PRINTS" id="PR00598">
    <property type="entry name" value="HTHMARR"/>
</dbReference>
<sequence length="174" mass="19531">MPLPRDDESLPDRDVDNIPLEPLAELLHEESRAGDLAGLARQGLELRLACQQIARRVRYEAQAGSVAPHQFAVLARLEEGDLPPSEIAELERVSAPSMTRTVKKLVDEGYVHRTQHPTDRRVVLVGLTDTGQALLDEARHRRDLWMTSRLRQLEEEDIALVPELARILGRVASL</sequence>
<evidence type="ECO:0000259" key="4">
    <source>
        <dbReference type="PROSITE" id="PS50995"/>
    </source>
</evidence>
<reference evidence="5 6" key="1">
    <citation type="submission" date="2012-08" db="EMBL/GenBank/DDBJ databases">
        <title>Whole genome shotgun sequence of Austwickia chelonae NBRC 105200.</title>
        <authorList>
            <person name="Yoshida I."/>
            <person name="Hosoyama A."/>
            <person name="Tsuchikane K."/>
            <person name="Katsumata H."/>
            <person name="Ando Y."/>
            <person name="Ohji S."/>
            <person name="Hamada M."/>
            <person name="Tamura T."/>
            <person name="Yamazoe A."/>
            <person name="Yamazaki S."/>
            <person name="Fujita N."/>
        </authorList>
    </citation>
    <scope>NUCLEOTIDE SEQUENCE [LARGE SCALE GENOMIC DNA]</scope>
    <source>
        <strain evidence="5 6">NBRC 105200</strain>
    </source>
</reference>
<dbReference type="AlphaFoldDB" id="K6VRF4"/>
<dbReference type="InterPro" id="IPR052526">
    <property type="entry name" value="HTH-type_Bedaq_tolerance"/>
</dbReference>
<dbReference type="GO" id="GO:0003677">
    <property type="term" value="F:DNA binding"/>
    <property type="evidence" value="ECO:0007669"/>
    <property type="project" value="UniProtKB-KW"/>
</dbReference>
<dbReference type="GO" id="GO:0003700">
    <property type="term" value="F:DNA-binding transcription factor activity"/>
    <property type="evidence" value="ECO:0007669"/>
    <property type="project" value="InterPro"/>
</dbReference>
<dbReference type="InterPro" id="IPR000835">
    <property type="entry name" value="HTH_MarR-typ"/>
</dbReference>
<evidence type="ECO:0000313" key="6">
    <source>
        <dbReference type="Proteomes" id="UP000008495"/>
    </source>
</evidence>
<evidence type="ECO:0000256" key="1">
    <source>
        <dbReference type="ARBA" id="ARBA00023015"/>
    </source>
</evidence>
<name>K6VRF4_9MICO</name>
<proteinExistence type="predicted"/>
<keyword evidence="3" id="KW-0804">Transcription</keyword>
<dbReference type="STRING" id="100225.SAMN05421595_0451"/>
<dbReference type="PANTHER" id="PTHR39515">
    <property type="entry name" value="CONSERVED PROTEIN"/>
    <property type="match status" value="1"/>
</dbReference>
<gene>
    <name evidence="5" type="ORF">AUCHE_08_01830</name>
</gene>
<dbReference type="PANTHER" id="PTHR39515:SF2">
    <property type="entry name" value="HTH-TYPE TRANSCRIPTIONAL REGULATOR RV0880"/>
    <property type="match status" value="1"/>
</dbReference>
<dbReference type="SUPFAM" id="SSF46785">
    <property type="entry name" value="Winged helix' DNA-binding domain"/>
    <property type="match status" value="1"/>
</dbReference>
<dbReference type="EMBL" id="BAGZ01000008">
    <property type="protein sequence ID" value="GAB77940.1"/>
    <property type="molecule type" value="Genomic_DNA"/>
</dbReference>
<comment type="caution">
    <text evidence="5">The sequence shown here is derived from an EMBL/GenBank/DDBJ whole genome shotgun (WGS) entry which is preliminary data.</text>
</comment>
<protein>
    <submittedName>
        <fullName evidence="5">Putative MarR family transcriptional regulator</fullName>
    </submittedName>
</protein>
<dbReference type="SMART" id="SM00347">
    <property type="entry name" value="HTH_MARR"/>
    <property type="match status" value="1"/>
</dbReference>
<organism evidence="5 6">
    <name type="scientific">Austwickia chelonae NBRC 105200</name>
    <dbReference type="NCBI Taxonomy" id="1184607"/>
    <lineage>
        <taxon>Bacteria</taxon>
        <taxon>Bacillati</taxon>
        <taxon>Actinomycetota</taxon>
        <taxon>Actinomycetes</taxon>
        <taxon>Micrococcales</taxon>
        <taxon>Dermatophilaceae</taxon>
        <taxon>Austwickia</taxon>
    </lineage>
</organism>
<accession>K6VRF4</accession>
<evidence type="ECO:0000256" key="3">
    <source>
        <dbReference type="ARBA" id="ARBA00023163"/>
    </source>
</evidence>
<evidence type="ECO:0000313" key="5">
    <source>
        <dbReference type="EMBL" id="GAB77940.1"/>
    </source>
</evidence>
<keyword evidence="2" id="KW-0238">DNA-binding</keyword>
<dbReference type="Pfam" id="PF01047">
    <property type="entry name" value="MarR"/>
    <property type="match status" value="1"/>
</dbReference>
<feature type="domain" description="HTH marR-type" evidence="4">
    <location>
        <begin position="20"/>
        <end position="173"/>
    </location>
</feature>
<dbReference type="PROSITE" id="PS50995">
    <property type="entry name" value="HTH_MARR_2"/>
    <property type="match status" value="1"/>
</dbReference>